<name>A0ABY4ZT84_9CAUL</name>
<sequence length="164" mass="18350">MADTKTEDREILFALEGERKPLSLALPADATFAHLIEKVRVEMGRVEIEDVLFEDEDEAIELHHVVFERIVVDEFKLVHLAAPGKIAVTVTFNGDAKEHDFQPSATMDKIVRWAMNAFHLEGDPSDFQLKLGEDLLPAGEHLGQVAEGKKKVRLALVMKIKPQG</sequence>
<reference evidence="1 2" key="1">
    <citation type="submission" date="2022-04" db="EMBL/GenBank/DDBJ databases">
        <title>Genome sequence of soybean root-associated Caulobacter segnis RL271.</title>
        <authorList>
            <person name="Longley R."/>
            <person name="Bonito G."/>
            <person name="Trigodet F."/>
            <person name="Crosson S."/>
            <person name="Fiebig A."/>
        </authorList>
    </citation>
    <scope>NUCLEOTIDE SEQUENCE [LARGE SCALE GENOMIC DNA]</scope>
    <source>
        <strain evidence="1 2">RL271</strain>
    </source>
</reference>
<dbReference type="Proteomes" id="UP001057520">
    <property type="component" value="Chromosome"/>
</dbReference>
<evidence type="ECO:0000313" key="1">
    <source>
        <dbReference type="EMBL" id="USQ95895.1"/>
    </source>
</evidence>
<protein>
    <submittedName>
        <fullName evidence="1">Uncharacterized protein</fullName>
    </submittedName>
</protein>
<dbReference type="EMBL" id="CP096040">
    <property type="protein sequence ID" value="USQ95895.1"/>
    <property type="molecule type" value="Genomic_DNA"/>
</dbReference>
<keyword evidence="2" id="KW-1185">Reference proteome</keyword>
<organism evidence="1 2">
    <name type="scientific">Caulobacter segnis</name>
    <dbReference type="NCBI Taxonomy" id="88688"/>
    <lineage>
        <taxon>Bacteria</taxon>
        <taxon>Pseudomonadati</taxon>
        <taxon>Pseudomonadota</taxon>
        <taxon>Alphaproteobacteria</taxon>
        <taxon>Caulobacterales</taxon>
        <taxon>Caulobacteraceae</taxon>
        <taxon>Caulobacter</taxon>
    </lineage>
</organism>
<proteinExistence type="predicted"/>
<accession>A0ABY4ZT84</accession>
<evidence type="ECO:0000313" key="2">
    <source>
        <dbReference type="Proteomes" id="UP001057520"/>
    </source>
</evidence>
<gene>
    <name evidence="1" type="ORF">MZV50_25725</name>
</gene>